<keyword evidence="1" id="KW-0812">Transmembrane</keyword>
<organism evidence="2 3">
    <name type="scientific">Peribacillus glennii</name>
    <dbReference type="NCBI Taxonomy" id="2303991"/>
    <lineage>
        <taxon>Bacteria</taxon>
        <taxon>Bacillati</taxon>
        <taxon>Bacillota</taxon>
        <taxon>Bacilli</taxon>
        <taxon>Bacillales</taxon>
        <taxon>Bacillaceae</taxon>
        <taxon>Peribacillus</taxon>
    </lineage>
</organism>
<evidence type="ECO:0000313" key="2">
    <source>
        <dbReference type="EMBL" id="RFU62353.1"/>
    </source>
</evidence>
<feature type="transmembrane region" description="Helical" evidence="1">
    <location>
        <begin position="29"/>
        <end position="47"/>
    </location>
</feature>
<keyword evidence="3" id="KW-1185">Reference proteome</keyword>
<proteinExistence type="predicted"/>
<dbReference type="AlphaFoldDB" id="A0A372LBQ1"/>
<evidence type="ECO:0000256" key="1">
    <source>
        <dbReference type="SAM" id="Phobius"/>
    </source>
</evidence>
<sequence length="62" mass="6849">MKGKRLVSGTVCFAALFLFFVLYENGLGAIPFLLLSIFFFVLSYRTWKKGRGKGKGNPGQAS</sequence>
<comment type="caution">
    <text evidence="2">The sequence shown here is derived from an EMBL/GenBank/DDBJ whole genome shotgun (WGS) entry which is preliminary data.</text>
</comment>
<keyword evidence="1" id="KW-0472">Membrane</keyword>
<feature type="transmembrane region" description="Helical" evidence="1">
    <location>
        <begin position="7"/>
        <end position="23"/>
    </location>
</feature>
<protein>
    <submittedName>
        <fullName evidence="2">Uncharacterized protein</fullName>
    </submittedName>
</protein>
<evidence type="ECO:0000313" key="3">
    <source>
        <dbReference type="Proteomes" id="UP000262939"/>
    </source>
</evidence>
<dbReference type="EMBL" id="QVTD01000010">
    <property type="protein sequence ID" value="RFU62353.1"/>
    <property type="molecule type" value="Genomic_DNA"/>
</dbReference>
<keyword evidence="1" id="KW-1133">Transmembrane helix</keyword>
<accession>A0A372LBQ1</accession>
<dbReference type="Proteomes" id="UP000262939">
    <property type="component" value="Unassembled WGS sequence"/>
</dbReference>
<gene>
    <name evidence="2" type="ORF">D0466_14330</name>
</gene>
<name>A0A372LBQ1_9BACI</name>
<reference evidence="2 3" key="1">
    <citation type="submission" date="2018-08" db="EMBL/GenBank/DDBJ databases">
        <title>Bacillus chawlae sp. nov., Bacillus glennii sp. nov., and Bacillus saganii sp. nov. Isolated from the Vehicle Assembly Building at Kennedy Space Center where the Viking Spacecraft were Assembled.</title>
        <authorList>
            <person name="Seuylemezian A."/>
            <person name="Vaishampayan P."/>
        </authorList>
    </citation>
    <scope>NUCLEOTIDE SEQUENCE [LARGE SCALE GENOMIC DNA]</scope>
    <source>
        <strain evidence="2 3">V44-8</strain>
    </source>
</reference>